<organism evidence="5 6">
    <name type="scientific">Funneliformis geosporum</name>
    <dbReference type="NCBI Taxonomy" id="1117311"/>
    <lineage>
        <taxon>Eukaryota</taxon>
        <taxon>Fungi</taxon>
        <taxon>Fungi incertae sedis</taxon>
        <taxon>Mucoromycota</taxon>
        <taxon>Glomeromycotina</taxon>
        <taxon>Glomeromycetes</taxon>
        <taxon>Glomerales</taxon>
        <taxon>Glomeraceae</taxon>
        <taxon>Funneliformis</taxon>
    </lineage>
</organism>
<reference evidence="5" key="1">
    <citation type="submission" date="2022-08" db="EMBL/GenBank/DDBJ databases">
        <authorList>
            <person name="Kallberg Y."/>
            <person name="Tangrot J."/>
            <person name="Rosling A."/>
        </authorList>
    </citation>
    <scope>NUCLEOTIDE SEQUENCE</scope>
    <source>
        <strain evidence="5">Wild A</strain>
    </source>
</reference>
<keyword evidence="3" id="KW-1133">Transmembrane helix</keyword>
<evidence type="ECO:0000256" key="1">
    <source>
        <dbReference type="SAM" id="Coils"/>
    </source>
</evidence>
<dbReference type="AlphaFoldDB" id="A0A9W4SX96"/>
<dbReference type="OrthoDB" id="2446464at2759"/>
<dbReference type="SUPFAM" id="SSF52540">
    <property type="entry name" value="P-loop containing nucleoside triphosphate hydrolases"/>
    <property type="match status" value="1"/>
</dbReference>
<proteinExistence type="predicted"/>
<feature type="compositionally biased region" description="Low complexity" evidence="2">
    <location>
        <begin position="218"/>
        <end position="233"/>
    </location>
</feature>
<sequence length="630" mass="72359">MTRRKRIKKVSGQFTNSADLQNRFFAEGEERRKKGDKASGRCEWGGSHSLQEDCESLAKFFNDTNSIADDVSEIKLSANETIFNQKKQALITKIKSLNTKCQTSDSYSIATNQLSEVEKLEPKHQKELLQLEKEAQELQSAYDENVKKANDTNTSVADKNKFLLLADEVAKKAKNLKSKIKTNPLADLSRFSNLDDLEVLLKGNIPKKPPSSSGNPRNTNPSNGGENSNSNNSQQLKNLTIMTTTNEIKQKLGETTEQLENKVKEFSPYYTNLEPYQRGLILIDKYFDFDNQQSVKTDKKKQQKQILLTVLLVGLGYYFFIYLPEEENKKRIWELPINSWADREVSKIRSTLIRKYQEDASIFPDGDRNTNFSFSRSATYTIHFPPSLQEYYEKAQEEEIDSSLILREEKLILSEKILKWIEKTQFNPIRGQPDSEKKDNSALLYGAPGTGKTATMKNLCFRANRYPLVEIKGSALTPTKEDQESKLLPLKKFVYTITDQISNNALTHDPTKLRFLKDCLEGVDQSARSNNLWVFATNYLNDVDSAYATEYGIYYQLPKRWQDTNALKPEDNHNSLLNYEGDYEQFQKPTIEKVLDTRLTNIVNKIEEKMDDVLDELETSRIEGRKEITD</sequence>
<evidence type="ECO:0000256" key="2">
    <source>
        <dbReference type="SAM" id="MobiDB-lite"/>
    </source>
</evidence>
<dbReference type="GO" id="GO:0005524">
    <property type="term" value="F:ATP binding"/>
    <property type="evidence" value="ECO:0007669"/>
    <property type="project" value="InterPro"/>
</dbReference>
<dbReference type="Proteomes" id="UP001153678">
    <property type="component" value="Unassembled WGS sequence"/>
</dbReference>
<dbReference type="GO" id="GO:0016887">
    <property type="term" value="F:ATP hydrolysis activity"/>
    <property type="evidence" value="ECO:0007669"/>
    <property type="project" value="InterPro"/>
</dbReference>
<gene>
    <name evidence="5" type="ORF">FWILDA_LOCUS10558</name>
</gene>
<protein>
    <submittedName>
        <fullName evidence="5">1390_t:CDS:1</fullName>
    </submittedName>
</protein>
<keyword evidence="1" id="KW-0175">Coiled coil</keyword>
<feature type="coiled-coil region" evidence="1">
    <location>
        <begin position="114"/>
        <end position="148"/>
    </location>
</feature>
<accession>A0A9W4SX96</accession>
<feature type="non-terminal residue" evidence="5">
    <location>
        <position position="1"/>
    </location>
</feature>
<dbReference type="Pfam" id="PF00004">
    <property type="entry name" value="AAA"/>
    <property type="match status" value="1"/>
</dbReference>
<keyword evidence="3" id="KW-0812">Transmembrane</keyword>
<evidence type="ECO:0000259" key="4">
    <source>
        <dbReference type="Pfam" id="PF00004"/>
    </source>
</evidence>
<feature type="region of interest" description="Disordered" evidence="2">
    <location>
        <begin position="203"/>
        <end position="234"/>
    </location>
</feature>
<dbReference type="InterPro" id="IPR003959">
    <property type="entry name" value="ATPase_AAA_core"/>
</dbReference>
<dbReference type="InterPro" id="IPR027417">
    <property type="entry name" value="P-loop_NTPase"/>
</dbReference>
<comment type="caution">
    <text evidence="5">The sequence shown here is derived from an EMBL/GenBank/DDBJ whole genome shotgun (WGS) entry which is preliminary data.</text>
</comment>
<keyword evidence="6" id="KW-1185">Reference proteome</keyword>
<feature type="domain" description="ATPase AAA-type core" evidence="4">
    <location>
        <begin position="443"/>
        <end position="482"/>
    </location>
</feature>
<dbReference type="Gene3D" id="3.40.50.300">
    <property type="entry name" value="P-loop containing nucleotide triphosphate hydrolases"/>
    <property type="match status" value="1"/>
</dbReference>
<evidence type="ECO:0000313" key="5">
    <source>
        <dbReference type="EMBL" id="CAI2182395.1"/>
    </source>
</evidence>
<evidence type="ECO:0000256" key="3">
    <source>
        <dbReference type="SAM" id="Phobius"/>
    </source>
</evidence>
<dbReference type="EMBL" id="CAMKVN010002739">
    <property type="protein sequence ID" value="CAI2182395.1"/>
    <property type="molecule type" value="Genomic_DNA"/>
</dbReference>
<feature type="transmembrane region" description="Helical" evidence="3">
    <location>
        <begin position="306"/>
        <end position="323"/>
    </location>
</feature>
<name>A0A9W4SX96_9GLOM</name>
<keyword evidence="3" id="KW-0472">Membrane</keyword>
<evidence type="ECO:0000313" key="6">
    <source>
        <dbReference type="Proteomes" id="UP001153678"/>
    </source>
</evidence>